<dbReference type="EMBL" id="CP054142">
    <property type="protein sequence ID" value="QTQ13898.1"/>
    <property type="molecule type" value="Genomic_DNA"/>
</dbReference>
<evidence type="ECO:0000313" key="3">
    <source>
        <dbReference type="Proteomes" id="UP000671908"/>
    </source>
</evidence>
<dbReference type="AlphaFoldDB" id="A0A975F3Y5"/>
<keyword evidence="3" id="KW-1185">Reference proteome</keyword>
<name>A0A975F3Y5_9SPIR</name>
<reference evidence="2 3" key="1">
    <citation type="journal article" date="2021" name="Microbiol. Resour. Announc.">
        <title>Complete Genome Sequences of Three Human Oral Treponema parvum Isolates.</title>
        <authorList>
            <person name="Zeng H."/>
            <person name="Watt R.M."/>
        </authorList>
    </citation>
    <scope>NUCLEOTIDE SEQUENCE [LARGE SCALE GENOMIC DNA]</scope>
    <source>
        <strain evidence="2 3">ATCC 700770</strain>
    </source>
</reference>
<proteinExistence type="predicted"/>
<dbReference type="KEGG" id="tpav:HRQ91_05190"/>
<sequence>MKKMLFFLSLFLTHFAYSAPAPKTIDLTKLGANMQYAQVYNMLMEAENFKGARVKMRGIYYENTDMSQGPEFHCILVSDNMGCCSAGFDILKAEDSISYPKNLTNVEATGTFVVKEEDGILRSYLIVDSLKIL</sequence>
<dbReference type="RefSeq" id="WP_210120571.1">
    <property type="nucleotide sequence ID" value="NZ_CP054142.1"/>
</dbReference>
<dbReference type="Proteomes" id="UP000671908">
    <property type="component" value="Chromosome"/>
</dbReference>
<feature type="signal peptide" evidence="1">
    <location>
        <begin position="1"/>
        <end position="18"/>
    </location>
</feature>
<gene>
    <name evidence="2" type="ORF">HRQ91_05190</name>
</gene>
<organism evidence="2 3">
    <name type="scientific">Treponema parvum</name>
    <dbReference type="NCBI Taxonomy" id="138851"/>
    <lineage>
        <taxon>Bacteria</taxon>
        <taxon>Pseudomonadati</taxon>
        <taxon>Spirochaetota</taxon>
        <taxon>Spirochaetia</taxon>
        <taxon>Spirochaetales</taxon>
        <taxon>Treponemataceae</taxon>
        <taxon>Treponema</taxon>
    </lineage>
</organism>
<protein>
    <recommendedName>
        <fullName evidence="4">DUF3299 domain-containing protein</fullName>
    </recommendedName>
</protein>
<accession>A0A975F3Y5</accession>
<evidence type="ECO:0008006" key="4">
    <source>
        <dbReference type="Google" id="ProtNLM"/>
    </source>
</evidence>
<evidence type="ECO:0000256" key="1">
    <source>
        <dbReference type="SAM" id="SignalP"/>
    </source>
</evidence>
<keyword evidence="1" id="KW-0732">Signal</keyword>
<feature type="chain" id="PRO_5037379278" description="DUF3299 domain-containing protein" evidence="1">
    <location>
        <begin position="19"/>
        <end position="133"/>
    </location>
</feature>
<evidence type="ECO:0000313" key="2">
    <source>
        <dbReference type="EMBL" id="QTQ13898.1"/>
    </source>
</evidence>